<sequence>MANVEEKKNELDDKKIFTSNAQRTTTVAKGETIIELKDVTIRFNKNNLKVDNLKEYFIRLVTKQLMFQEFIALKDINLDIKKGEAWGFLGTNGAGKSTLLKVVSRILKPASGTVKVSGTVAALIELGAGIDPQLTARENIFLNGTLLGYSKAFIESKFDDIVEFSELQDFLDSPVKNFSSGMKTRLAFSIATAVEPDILIADEILAVGDMRFKKKCAAKMTAMLEDGTTLLYVSHNIAAVKKQCNKAMWLDHGNVVMVGDADTVCDAFKAEMDAPAPAKAQSKDKK</sequence>
<dbReference type="InterPro" id="IPR027417">
    <property type="entry name" value="P-loop_NTPase"/>
</dbReference>
<dbReference type="PANTHER" id="PTHR46743">
    <property type="entry name" value="TEICHOIC ACIDS EXPORT ATP-BINDING PROTEIN TAGH"/>
    <property type="match status" value="1"/>
</dbReference>
<dbReference type="SUPFAM" id="SSF52540">
    <property type="entry name" value="P-loop containing nucleoside triphosphate hydrolases"/>
    <property type="match status" value="1"/>
</dbReference>
<dbReference type="CDD" id="cd03220">
    <property type="entry name" value="ABC_KpsT_Wzt"/>
    <property type="match status" value="1"/>
</dbReference>
<keyword evidence="4 6" id="KW-0067">ATP-binding</keyword>
<dbReference type="Pfam" id="PF00005">
    <property type="entry name" value="ABC_tran"/>
    <property type="match status" value="1"/>
</dbReference>
<evidence type="ECO:0000256" key="1">
    <source>
        <dbReference type="ARBA" id="ARBA00005417"/>
    </source>
</evidence>
<reference evidence="6" key="1">
    <citation type="submission" date="2020-06" db="EMBL/GenBank/DDBJ databases">
        <title>Characterization of fructooligosaccharide metabolism and fructooligosaccharide-degrading enzymes in human commensal butyrate producers.</title>
        <authorList>
            <person name="Tanno H."/>
            <person name="Fujii T."/>
            <person name="Hirano K."/>
            <person name="Maeno S."/>
            <person name="Tonozuka T."/>
            <person name="Sakamoto M."/>
            <person name="Ohkuma M."/>
            <person name="Tochio T."/>
            <person name="Endo A."/>
        </authorList>
    </citation>
    <scope>NUCLEOTIDE SEQUENCE</scope>
    <source>
        <strain evidence="6">JCM 31265</strain>
    </source>
</reference>
<dbReference type="InterPro" id="IPR003439">
    <property type="entry name" value="ABC_transporter-like_ATP-bd"/>
</dbReference>
<evidence type="ECO:0000259" key="5">
    <source>
        <dbReference type="PROSITE" id="PS50893"/>
    </source>
</evidence>
<gene>
    <name evidence="6" type="ORF">COEU31_06850</name>
</gene>
<organism evidence="6 7">
    <name type="scientific">Coprococcus eutactus</name>
    <dbReference type="NCBI Taxonomy" id="33043"/>
    <lineage>
        <taxon>Bacteria</taxon>
        <taxon>Bacillati</taxon>
        <taxon>Bacillota</taxon>
        <taxon>Clostridia</taxon>
        <taxon>Lachnospirales</taxon>
        <taxon>Lachnospiraceae</taxon>
        <taxon>Coprococcus</taxon>
    </lineage>
</organism>
<feature type="domain" description="ABC transporter" evidence="5">
    <location>
        <begin position="48"/>
        <end position="277"/>
    </location>
</feature>
<evidence type="ECO:0000256" key="4">
    <source>
        <dbReference type="ARBA" id="ARBA00022840"/>
    </source>
</evidence>
<dbReference type="RefSeq" id="WP_022217009.1">
    <property type="nucleotide sequence ID" value="NZ_BLYL01000002.1"/>
</dbReference>
<dbReference type="AlphaFoldDB" id="A0AAI9K130"/>
<dbReference type="EMBL" id="BLYL01000002">
    <property type="protein sequence ID" value="GFO93639.1"/>
    <property type="molecule type" value="Genomic_DNA"/>
</dbReference>
<dbReference type="PROSITE" id="PS50893">
    <property type="entry name" value="ABC_TRANSPORTER_2"/>
    <property type="match status" value="1"/>
</dbReference>
<dbReference type="InterPro" id="IPR015860">
    <property type="entry name" value="ABC_transpr_TagH-like"/>
</dbReference>
<evidence type="ECO:0000256" key="3">
    <source>
        <dbReference type="ARBA" id="ARBA00022741"/>
    </source>
</evidence>
<protein>
    <submittedName>
        <fullName evidence="6">Teichoic acid ABC transporter ATP-binding protein</fullName>
    </submittedName>
</protein>
<dbReference type="Gene3D" id="3.40.50.300">
    <property type="entry name" value="P-loop containing nucleotide triphosphate hydrolases"/>
    <property type="match status" value="1"/>
</dbReference>
<dbReference type="PANTHER" id="PTHR46743:SF2">
    <property type="entry name" value="TEICHOIC ACIDS EXPORT ATP-BINDING PROTEIN TAGH"/>
    <property type="match status" value="1"/>
</dbReference>
<name>A0AAI9K130_9FIRM</name>
<dbReference type="PROSITE" id="PS00211">
    <property type="entry name" value="ABC_TRANSPORTER_1"/>
    <property type="match status" value="1"/>
</dbReference>
<keyword evidence="2" id="KW-0813">Transport</keyword>
<evidence type="ECO:0000313" key="6">
    <source>
        <dbReference type="EMBL" id="GFO93639.1"/>
    </source>
</evidence>
<proteinExistence type="inferred from homology"/>
<dbReference type="InterPro" id="IPR050683">
    <property type="entry name" value="Bact_Polysacc_Export_ATP-bd"/>
</dbReference>
<keyword evidence="3" id="KW-0547">Nucleotide-binding</keyword>
<dbReference type="GO" id="GO:0140359">
    <property type="term" value="F:ABC-type transporter activity"/>
    <property type="evidence" value="ECO:0007669"/>
    <property type="project" value="InterPro"/>
</dbReference>
<dbReference type="InterPro" id="IPR017871">
    <property type="entry name" value="ABC_transporter-like_CS"/>
</dbReference>
<dbReference type="Proteomes" id="UP000660047">
    <property type="component" value="Unassembled WGS sequence"/>
</dbReference>
<dbReference type="SMART" id="SM00382">
    <property type="entry name" value="AAA"/>
    <property type="match status" value="1"/>
</dbReference>
<dbReference type="GO" id="GO:0016020">
    <property type="term" value="C:membrane"/>
    <property type="evidence" value="ECO:0007669"/>
    <property type="project" value="InterPro"/>
</dbReference>
<evidence type="ECO:0000313" key="7">
    <source>
        <dbReference type="Proteomes" id="UP000660047"/>
    </source>
</evidence>
<dbReference type="GO" id="GO:0005524">
    <property type="term" value="F:ATP binding"/>
    <property type="evidence" value="ECO:0007669"/>
    <property type="project" value="UniProtKB-KW"/>
</dbReference>
<evidence type="ECO:0000256" key="2">
    <source>
        <dbReference type="ARBA" id="ARBA00022448"/>
    </source>
</evidence>
<comment type="similarity">
    <text evidence="1">Belongs to the ABC transporter superfamily.</text>
</comment>
<dbReference type="GO" id="GO:0016887">
    <property type="term" value="F:ATP hydrolysis activity"/>
    <property type="evidence" value="ECO:0007669"/>
    <property type="project" value="InterPro"/>
</dbReference>
<dbReference type="InterPro" id="IPR003593">
    <property type="entry name" value="AAA+_ATPase"/>
</dbReference>
<accession>A0AAI9K130</accession>
<comment type="caution">
    <text evidence="6">The sequence shown here is derived from an EMBL/GenBank/DDBJ whole genome shotgun (WGS) entry which is preliminary data.</text>
</comment>